<keyword evidence="9 10" id="KW-0472">Membrane</keyword>
<gene>
    <name evidence="11" type="ORF">Psch_00645</name>
</gene>
<feature type="transmembrane region" description="Helical" evidence="10">
    <location>
        <begin position="119"/>
        <end position="140"/>
    </location>
</feature>
<feature type="transmembrane region" description="Helical" evidence="10">
    <location>
        <begin position="312"/>
        <end position="331"/>
    </location>
</feature>
<dbReference type="EMBL" id="QFGA01000001">
    <property type="protein sequence ID" value="TEB07102.1"/>
    <property type="molecule type" value="Genomic_DNA"/>
</dbReference>
<dbReference type="UniPathway" id="UPA00196"/>
<feature type="transmembrane region" description="Helical" evidence="10">
    <location>
        <begin position="289"/>
        <end position="306"/>
    </location>
</feature>
<dbReference type="InterPro" id="IPR007315">
    <property type="entry name" value="PIG-V/Gpi18"/>
</dbReference>
<evidence type="ECO:0000256" key="1">
    <source>
        <dbReference type="ARBA" id="ARBA00004477"/>
    </source>
</evidence>
<evidence type="ECO:0000256" key="9">
    <source>
        <dbReference type="ARBA" id="ARBA00023136"/>
    </source>
</evidence>
<evidence type="ECO:0000313" key="12">
    <source>
        <dbReference type="Proteomes" id="UP000298324"/>
    </source>
</evidence>
<dbReference type="PANTHER" id="PTHR12468">
    <property type="entry name" value="GPI MANNOSYLTRANSFERASE 2"/>
    <property type="match status" value="1"/>
</dbReference>
<evidence type="ECO:0000256" key="7">
    <source>
        <dbReference type="ARBA" id="ARBA00022824"/>
    </source>
</evidence>
<evidence type="ECO:0000256" key="8">
    <source>
        <dbReference type="ARBA" id="ARBA00022989"/>
    </source>
</evidence>
<proteinExistence type="predicted"/>
<evidence type="ECO:0000256" key="3">
    <source>
        <dbReference type="ARBA" id="ARBA00022502"/>
    </source>
</evidence>
<dbReference type="GO" id="GO:0031501">
    <property type="term" value="C:mannosyltransferase complex"/>
    <property type="evidence" value="ECO:0007669"/>
    <property type="project" value="TreeGrafter"/>
</dbReference>
<dbReference type="GO" id="GO:0004376">
    <property type="term" value="F:GPI mannosyltransferase activity"/>
    <property type="evidence" value="ECO:0007669"/>
    <property type="project" value="InterPro"/>
</dbReference>
<dbReference type="PANTHER" id="PTHR12468:SF2">
    <property type="entry name" value="GPI MANNOSYLTRANSFERASE 2"/>
    <property type="match status" value="1"/>
</dbReference>
<evidence type="ECO:0000256" key="5">
    <source>
        <dbReference type="ARBA" id="ARBA00022679"/>
    </source>
</evidence>
<dbReference type="Proteomes" id="UP000298324">
    <property type="component" value="Unassembled WGS sequence"/>
</dbReference>
<dbReference type="GO" id="GO:0000009">
    <property type="term" value="F:alpha-1,6-mannosyltransferase activity"/>
    <property type="evidence" value="ECO:0007669"/>
    <property type="project" value="InterPro"/>
</dbReference>
<dbReference type="Pfam" id="PF04188">
    <property type="entry name" value="Mannosyl_trans2"/>
    <property type="match status" value="1"/>
</dbReference>
<dbReference type="GO" id="GO:0016020">
    <property type="term" value="C:membrane"/>
    <property type="evidence" value="ECO:0007669"/>
    <property type="project" value="GOC"/>
</dbReference>
<protein>
    <submittedName>
        <fullName evidence="11">Mannosyltransferase (PIG-V)</fullName>
    </submittedName>
</protein>
<feature type="transmembrane region" description="Helical" evidence="10">
    <location>
        <begin position="5"/>
        <end position="22"/>
    </location>
</feature>
<accession>A0A4Y7REG7</accession>
<name>A0A4Y7REG7_9FIRM</name>
<evidence type="ECO:0000256" key="4">
    <source>
        <dbReference type="ARBA" id="ARBA00022676"/>
    </source>
</evidence>
<keyword evidence="3" id="KW-0337">GPI-anchor biosynthesis</keyword>
<sequence length="362" mass="41216">MKHVGYIYILNKLYIVFLIWLTREVLGPLLPASVDRIHQHVILDSLIHWDAGWFLRIAGQGYDFDSAPFFPLFPLMIRLLTFLTQDGAAAGFLISNTALFIACYYLYTLVKEDYSAEVAASTVFIMLFFPTAIFFSSIYSEAPFLAFALAAFHYGRRGKWVPAALLGACAALTRNIGVVLFFAFLYMQYEQEGYRLNIKKALPLALIPGALLIFMMVLWQSTGDPLAFAHSLNTEYWGYRHFAYPGAGQLLNLTLFLYENQYYALFESGMALLFLFLVIRSFQYIKDRSLLIFLVLGFLIPFSSVVDNVPLGMPRYIIILFPGYITLALLLRKNQIYQSYVIITTVVFSVVCAMFVAGRWIS</sequence>
<evidence type="ECO:0000256" key="6">
    <source>
        <dbReference type="ARBA" id="ARBA00022692"/>
    </source>
</evidence>
<keyword evidence="12" id="KW-1185">Reference proteome</keyword>
<comment type="pathway">
    <text evidence="2">Glycolipid biosynthesis; glycosylphosphatidylinositol-anchor biosynthesis.</text>
</comment>
<dbReference type="AlphaFoldDB" id="A0A4Y7REG7"/>
<feature type="transmembrane region" description="Helical" evidence="10">
    <location>
        <begin position="201"/>
        <end position="219"/>
    </location>
</feature>
<keyword evidence="8 10" id="KW-1133">Transmembrane helix</keyword>
<feature type="transmembrane region" description="Helical" evidence="10">
    <location>
        <begin position="88"/>
        <end position="107"/>
    </location>
</feature>
<comment type="subcellular location">
    <subcellularLocation>
        <location evidence="1">Endoplasmic reticulum membrane</location>
        <topology evidence="1">Multi-pass membrane protein</topology>
    </subcellularLocation>
</comment>
<reference evidence="11 12" key="1">
    <citation type="journal article" date="2018" name="Environ. Microbiol.">
        <title>Novel energy conservation strategies and behaviour of Pelotomaculum schinkii driving syntrophic propionate catabolism.</title>
        <authorList>
            <person name="Hidalgo-Ahumada C.A.P."/>
            <person name="Nobu M.K."/>
            <person name="Narihiro T."/>
            <person name="Tamaki H."/>
            <person name="Liu W.T."/>
            <person name="Kamagata Y."/>
            <person name="Stams A.J.M."/>
            <person name="Imachi H."/>
            <person name="Sousa D.Z."/>
        </authorList>
    </citation>
    <scope>NUCLEOTIDE SEQUENCE [LARGE SCALE GENOMIC DNA]</scope>
    <source>
        <strain evidence="11 12">HH</strain>
    </source>
</reference>
<dbReference type="RefSeq" id="WP_190239089.1">
    <property type="nucleotide sequence ID" value="NZ_QFGA01000001.1"/>
</dbReference>
<feature type="transmembrane region" description="Helical" evidence="10">
    <location>
        <begin position="340"/>
        <end position="361"/>
    </location>
</feature>
<organism evidence="11 12">
    <name type="scientific">Pelotomaculum schinkii</name>
    <dbReference type="NCBI Taxonomy" id="78350"/>
    <lineage>
        <taxon>Bacteria</taxon>
        <taxon>Bacillati</taxon>
        <taxon>Bacillota</taxon>
        <taxon>Clostridia</taxon>
        <taxon>Eubacteriales</taxon>
        <taxon>Desulfotomaculaceae</taxon>
        <taxon>Pelotomaculum</taxon>
    </lineage>
</organism>
<evidence type="ECO:0000313" key="11">
    <source>
        <dbReference type="EMBL" id="TEB07102.1"/>
    </source>
</evidence>
<keyword evidence="6 10" id="KW-0812">Transmembrane</keyword>
<dbReference type="GO" id="GO:0006506">
    <property type="term" value="P:GPI anchor biosynthetic process"/>
    <property type="evidence" value="ECO:0007669"/>
    <property type="project" value="UniProtKB-UniPathway"/>
</dbReference>
<keyword evidence="4 11" id="KW-0328">Glycosyltransferase</keyword>
<evidence type="ECO:0000256" key="10">
    <source>
        <dbReference type="SAM" id="Phobius"/>
    </source>
</evidence>
<feature type="transmembrane region" description="Helical" evidence="10">
    <location>
        <begin position="262"/>
        <end position="282"/>
    </location>
</feature>
<comment type="caution">
    <text evidence="11">The sequence shown here is derived from an EMBL/GenBank/DDBJ whole genome shotgun (WGS) entry which is preliminary data.</text>
</comment>
<keyword evidence="5 11" id="KW-0808">Transferase</keyword>
<evidence type="ECO:0000256" key="2">
    <source>
        <dbReference type="ARBA" id="ARBA00004687"/>
    </source>
</evidence>
<keyword evidence="7" id="KW-0256">Endoplasmic reticulum</keyword>
<feature type="transmembrane region" description="Helical" evidence="10">
    <location>
        <begin position="160"/>
        <end position="189"/>
    </location>
</feature>